<dbReference type="Proteomes" id="UP000602759">
    <property type="component" value="Unassembled WGS sequence"/>
</dbReference>
<evidence type="ECO:0000313" key="1">
    <source>
        <dbReference type="EMBL" id="MBD1432965.1"/>
    </source>
</evidence>
<dbReference type="EMBL" id="JACOIK010000005">
    <property type="protein sequence ID" value="MBD1432965.1"/>
    <property type="molecule type" value="Genomic_DNA"/>
</dbReference>
<accession>A0ABR7YNQ6</accession>
<dbReference type="RefSeq" id="WP_190993941.1">
    <property type="nucleotide sequence ID" value="NZ_JACOIK010000005.1"/>
</dbReference>
<sequence length="89" mass="10302">MTHLKQAITFLFALLLFNRLFGQHEPIDKRERTLLSEGWKFYRYPTGGDNLIYDVRPEVKEDLDKREAAAKPVASKGLSTGNISWTLNY</sequence>
<comment type="caution">
    <text evidence="1">The sequence shown here is derived from an EMBL/GenBank/DDBJ whole genome shotgun (WGS) entry which is preliminary data.</text>
</comment>
<reference evidence="1 2" key="1">
    <citation type="submission" date="2020-08" db="EMBL/GenBank/DDBJ databases">
        <title>Sphingobacterium sp. DN00404 isolated from aquaculture water.</title>
        <authorList>
            <person name="Zhang M."/>
        </authorList>
    </citation>
    <scope>NUCLEOTIDE SEQUENCE [LARGE SCALE GENOMIC DNA]</scope>
    <source>
        <strain evidence="1 2">DN00404</strain>
    </source>
</reference>
<proteinExistence type="predicted"/>
<evidence type="ECO:0000313" key="2">
    <source>
        <dbReference type="Proteomes" id="UP000602759"/>
    </source>
</evidence>
<gene>
    <name evidence="1" type="ORF">H8B06_09020</name>
</gene>
<protein>
    <submittedName>
        <fullName evidence="1">Uncharacterized protein</fullName>
    </submittedName>
</protein>
<name>A0ABR7YNQ6_9SPHI</name>
<keyword evidence="2" id="KW-1185">Reference proteome</keyword>
<organism evidence="1 2">
    <name type="scientific">Sphingobacterium micropteri</name>
    <dbReference type="NCBI Taxonomy" id="2763501"/>
    <lineage>
        <taxon>Bacteria</taxon>
        <taxon>Pseudomonadati</taxon>
        <taxon>Bacteroidota</taxon>
        <taxon>Sphingobacteriia</taxon>
        <taxon>Sphingobacteriales</taxon>
        <taxon>Sphingobacteriaceae</taxon>
        <taxon>Sphingobacterium</taxon>
    </lineage>
</organism>